<gene>
    <name evidence="1" type="ORF">C3E78_12310</name>
</gene>
<dbReference type="GO" id="GO:0003700">
    <property type="term" value="F:DNA-binding transcription factor activity"/>
    <property type="evidence" value="ECO:0007669"/>
    <property type="project" value="InterPro"/>
</dbReference>
<dbReference type="RefSeq" id="WP_108578790.1">
    <property type="nucleotide sequence ID" value="NZ_CP026952.1"/>
</dbReference>
<sequence>MAFTTKVVDDLETLKAVSHPLRLALLGRLRGDGPATASELGRALGESSGSTSYHLRQLERFGFVGDDDEQPSGRERRWKALQDATTFPSALGDLDGGREYVDAVRRRQEDYLREGLEAWTEPRPGIGHNDYRLQLDPDDLRALLDDLHEVVTRYWGRKGSEDVVVHLLTLPRPDTPA</sequence>
<dbReference type="SMART" id="SM00418">
    <property type="entry name" value="HTH_ARSR"/>
    <property type="match status" value="1"/>
</dbReference>
<dbReference type="Pfam" id="PF12840">
    <property type="entry name" value="HTH_20"/>
    <property type="match status" value="1"/>
</dbReference>
<protein>
    <submittedName>
        <fullName evidence="1">Transcriptional regulator</fullName>
    </submittedName>
</protein>
<dbReference type="InterPro" id="IPR036390">
    <property type="entry name" value="WH_DNA-bd_sf"/>
</dbReference>
<keyword evidence="2" id="KW-1185">Reference proteome</keyword>
<accession>A0A2S0WNV0</accession>
<accession>A0A5F2EWF9</accession>
<name>A0A2S0WNV0_9ACTN</name>
<dbReference type="CDD" id="cd00090">
    <property type="entry name" value="HTH_ARSR"/>
    <property type="match status" value="1"/>
</dbReference>
<dbReference type="EMBL" id="CP026952">
    <property type="protein sequence ID" value="AWB92924.1"/>
    <property type="molecule type" value="Genomic_DNA"/>
</dbReference>
<organism evidence="1 2">
    <name type="scientific">Aeromicrobium chenweiae</name>
    <dbReference type="NCBI Taxonomy" id="2079793"/>
    <lineage>
        <taxon>Bacteria</taxon>
        <taxon>Bacillati</taxon>
        <taxon>Actinomycetota</taxon>
        <taxon>Actinomycetes</taxon>
        <taxon>Propionibacteriales</taxon>
        <taxon>Nocardioidaceae</taxon>
        <taxon>Aeromicrobium</taxon>
    </lineage>
</organism>
<dbReference type="InterPro" id="IPR036388">
    <property type="entry name" value="WH-like_DNA-bd_sf"/>
</dbReference>
<dbReference type="AlphaFoldDB" id="A0A2S0WNV0"/>
<evidence type="ECO:0000313" key="1">
    <source>
        <dbReference type="EMBL" id="AWB92924.1"/>
    </source>
</evidence>
<dbReference type="InterPro" id="IPR011991">
    <property type="entry name" value="ArsR-like_HTH"/>
</dbReference>
<dbReference type="OrthoDB" id="7945987at2"/>
<dbReference type="KEGG" id="aez:C3E78_12310"/>
<dbReference type="InterPro" id="IPR001845">
    <property type="entry name" value="HTH_ArsR_DNA-bd_dom"/>
</dbReference>
<reference evidence="2" key="1">
    <citation type="submission" date="2018-01" db="EMBL/GenBank/DDBJ databases">
        <authorList>
            <person name="Li J."/>
        </authorList>
    </citation>
    <scope>NUCLEOTIDE SEQUENCE [LARGE SCALE GENOMIC DNA]</scope>
    <source>
        <strain evidence="2">592</strain>
    </source>
</reference>
<proteinExistence type="predicted"/>
<dbReference type="SUPFAM" id="SSF46785">
    <property type="entry name" value="Winged helix' DNA-binding domain"/>
    <property type="match status" value="1"/>
</dbReference>
<evidence type="ECO:0000313" key="2">
    <source>
        <dbReference type="Proteomes" id="UP000244384"/>
    </source>
</evidence>
<dbReference type="Proteomes" id="UP000244384">
    <property type="component" value="Chromosome"/>
</dbReference>
<dbReference type="Gene3D" id="1.10.10.10">
    <property type="entry name" value="Winged helix-like DNA-binding domain superfamily/Winged helix DNA-binding domain"/>
    <property type="match status" value="1"/>
</dbReference>